<dbReference type="SUPFAM" id="SSF69000">
    <property type="entry name" value="FAD-dependent thiol oxidase"/>
    <property type="match status" value="1"/>
</dbReference>
<dbReference type="AlphaFoldDB" id="A0A0N4UEB5"/>
<comment type="catalytic activity">
    <reaction evidence="8">
        <text>2 R'C(R)SH + O2 = R'C(R)S-S(R)CR' + H2O2</text>
        <dbReference type="Rhea" id="RHEA:17357"/>
        <dbReference type="ChEBI" id="CHEBI:15379"/>
        <dbReference type="ChEBI" id="CHEBI:16240"/>
        <dbReference type="ChEBI" id="CHEBI:16520"/>
        <dbReference type="ChEBI" id="CHEBI:17412"/>
        <dbReference type="EC" id="1.8.3.2"/>
    </reaction>
</comment>
<reference evidence="12 14" key="2">
    <citation type="submission" date="2018-11" db="EMBL/GenBank/DDBJ databases">
        <authorList>
            <consortium name="Pathogen Informatics"/>
        </authorList>
    </citation>
    <scope>NUCLEOTIDE SEQUENCE [LARGE SCALE GENOMIC DNA]</scope>
</reference>
<organism evidence="13 15">
    <name type="scientific">Dracunculus medinensis</name>
    <name type="common">Guinea worm</name>
    <dbReference type="NCBI Taxonomy" id="318479"/>
    <lineage>
        <taxon>Eukaryota</taxon>
        <taxon>Metazoa</taxon>
        <taxon>Ecdysozoa</taxon>
        <taxon>Nematoda</taxon>
        <taxon>Chromadorea</taxon>
        <taxon>Rhabditida</taxon>
        <taxon>Spirurina</taxon>
        <taxon>Dracunculoidea</taxon>
        <taxon>Dracunculidae</taxon>
        <taxon>Dracunculus</taxon>
    </lineage>
</organism>
<dbReference type="InterPro" id="IPR039798">
    <property type="entry name" value="Sulfhydryl_oxidase"/>
</dbReference>
<dbReference type="InterPro" id="IPR036774">
    <property type="entry name" value="ERV/ALR_sulphydryl_oxid_sf"/>
</dbReference>
<protein>
    <recommendedName>
        <fullName evidence="8">Sulfhydryl oxidase</fullName>
        <ecNumber evidence="8">1.8.3.2</ecNumber>
    </recommendedName>
</protein>
<dbReference type="InterPro" id="IPR013766">
    <property type="entry name" value="Thioredoxin_domain"/>
</dbReference>
<keyword evidence="14" id="KW-1185">Reference proteome</keyword>
<evidence type="ECO:0000313" key="15">
    <source>
        <dbReference type="WBParaSite" id="DME_0000571101-mRNA-1"/>
    </source>
</evidence>
<evidence type="ECO:0000256" key="1">
    <source>
        <dbReference type="ARBA" id="ARBA00001974"/>
    </source>
</evidence>
<dbReference type="PANTHER" id="PTHR22897:SF8">
    <property type="entry name" value="SULFHYDRYL OXIDASE"/>
    <property type="match status" value="1"/>
</dbReference>
<evidence type="ECO:0000256" key="2">
    <source>
        <dbReference type="ARBA" id="ARBA00022630"/>
    </source>
</evidence>
<feature type="domain" description="ERV/ALR sulfhydryl oxidase" evidence="10">
    <location>
        <begin position="413"/>
        <end position="521"/>
    </location>
</feature>
<evidence type="ECO:0000259" key="11">
    <source>
        <dbReference type="PROSITE" id="PS51352"/>
    </source>
</evidence>
<dbReference type="EMBL" id="UYYG01000007">
    <property type="protein sequence ID" value="VDN50783.1"/>
    <property type="molecule type" value="Genomic_DNA"/>
</dbReference>
<dbReference type="PROSITE" id="PS00194">
    <property type="entry name" value="THIOREDOXIN_1"/>
    <property type="match status" value="1"/>
</dbReference>
<dbReference type="SUPFAM" id="SSF52833">
    <property type="entry name" value="Thioredoxin-like"/>
    <property type="match status" value="1"/>
</dbReference>
<dbReference type="PROSITE" id="PS51352">
    <property type="entry name" value="THIOREDOXIN_2"/>
    <property type="match status" value="1"/>
</dbReference>
<evidence type="ECO:0000256" key="5">
    <source>
        <dbReference type="ARBA" id="ARBA00023002"/>
    </source>
</evidence>
<dbReference type="GO" id="GO:0005615">
    <property type="term" value="C:extracellular space"/>
    <property type="evidence" value="ECO:0007669"/>
    <property type="project" value="TreeGrafter"/>
</dbReference>
<dbReference type="Pfam" id="PF04777">
    <property type="entry name" value="Evr1_Alr"/>
    <property type="match status" value="1"/>
</dbReference>
<dbReference type="GO" id="GO:0006457">
    <property type="term" value="P:protein folding"/>
    <property type="evidence" value="ECO:0007669"/>
    <property type="project" value="TreeGrafter"/>
</dbReference>
<feature type="signal peptide" evidence="9">
    <location>
        <begin position="1"/>
        <end position="30"/>
    </location>
</feature>
<keyword evidence="3 9" id="KW-0732">Signal</keyword>
<evidence type="ECO:0000256" key="7">
    <source>
        <dbReference type="ARBA" id="ARBA00023180"/>
    </source>
</evidence>
<dbReference type="InterPro" id="IPR042568">
    <property type="entry name" value="QSOX_FAD-bd_sf"/>
</dbReference>
<dbReference type="InterPro" id="IPR036249">
    <property type="entry name" value="Thioredoxin-like_sf"/>
</dbReference>
<evidence type="ECO:0000313" key="13">
    <source>
        <dbReference type="Proteomes" id="UP000038040"/>
    </source>
</evidence>
<dbReference type="Proteomes" id="UP000274756">
    <property type="component" value="Unassembled WGS sequence"/>
</dbReference>
<dbReference type="InterPro" id="IPR017905">
    <property type="entry name" value="ERV/ALR_sulphydryl_oxidase"/>
</dbReference>
<dbReference type="GO" id="GO:0016971">
    <property type="term" value="F:flavin-dependent sulfhydryl oxidase activity"/>
    <property type="evidence" value="ECO:0007669"/>
    <property type="project" value="InterPro"/>
</dbReference>
<keyword evidence="2 8" id="KW-0285">Flavoprotein</keyword>
<dbReference type="Gene3D" id="1.20.120.310">
    <property type="entry name" value="ERV/ALR sulfhydryl oxidase domain"/>
    <property type="match status" value="1"/>
</dbReference>
<dbReference type="Gene3D" id="3.40.30.10">
    <property type="entry name" value="Glutaredoxin"/>
    <property type="match status" value="2"/>
</dbReference>
<dbReference type="PANTHER" id="PTHR22897">
    <property type="entry name" value="QUIESCIN Q6-RELATED SULFHYDRYL OXIDASE"/>
    <property type="match status" value="1"/>
</dbReference>
<dbReference type="OrthoDB" id="59470at2759"/>
<evidence type="ECO:0000256" key="9">
    <source>
        <dbReference type="SAM" id="SignalP"/>
    </source>
</evidence>
<keyword evidence="5 8" id="KW-0560">Oxidoreductase</keyword>
<evidence type="ECO:0000256" key="4">
    <source>
        <dbReference type="ARBA" id="ARBA00022827"/>
    </source>
</evidence>
<keyword evidence="6" id="KW-1015">Disulfide bond</keyword>
<feature type="domain" description="Thioredoxin" evidence="11">
    <location>
        <begin position="22"/>
        <end position="165"/>
    </location>
</feature>
<name>A0A0N4UEB5_DRAME</name>
<feature type="chain" id="PRO_5033229936" description="Sulfhydryl oxidase" evidence="9">
    <location>
        <begin position="31"/>
        <end position="558"/>
    </location>
</feature>
<evidence type="ECO:0000256" key="8">
    <source>
        <dbReference type="RuleBase" id="RU371123"/>
    </source>
</evidence>
<proteinExistence type="predicted"/>
<evidence type="ECO:0000313" key="14">
    <source>
        <dbReference type="Proteomes" id="UP000274756"/>
    </source>
</evidence>
<evidence type="ECO:0000256" key="6">
    <source>
        <dbReference type="ARBA" id="ARBA00023157"/>
    </source>
</evidence>
<dbReference type="Proteomes" id="UP000038040">
    <property type="component" value="Unplaced"/>
</dbReference>
<dbReference type="WBParaSite" id="DME_0000571101-mRNA-1">
    <property type="protein sequence ID" value="DME_0000571101-mRNA-1"/>
    <property type="gene ID" value="DME_0000571101"/>
</dbReference>
<dbReference type="Pfam" id="PF00085">
    <property type="entry name" value="Thioredoxin"/>
    <property type="match status" value="1"/>
</dbReference>
<accession>A0A0N4UEB5</accession>
<evidence type="ECO:0000313" key="12">
    <source>
        <dbReference type="EMBL" id="VDN50783.1"/>
    </source>
</evidence>
<evidence type="ECO:0000259" key="10">
    <source>
        <dbReference type="PROSITE" id="PS51324"/>
    </source>
</evidence>
<dbReference type="PROSITE" id="PS51324">
    <property type="entry name" value="ERV_ALR"/>
    <property type="match status" value="1"/>
</dbReference>
<keyword evidence="4 8" id="KW-0274">FAD</keyword>
<dbReference type="InterPro" id="IPR017937">
    <property type="entry name" value="Thioredoxin_CS"/>
</dbReference>
<sequence length="558" mass="64985">MSLPAFTRGHLCLFFVFILVILSRKHTVRSFNGDLYPTIYDENDHIVILDELNFNKTIFCGNYNESCTAFVVEFYSGWCGHCRAYASVYKRLAKDIGLWSKFVKVAAINCADPFNQLTCTANDIIFYPLIKYFPRNSLDPSAAKLLPPRWSVAEMRKQIVDSLFDDFFANKYPDWPDFNFLPSMSTLTGIWSDIPMKTNILVLIFDESYNSSAGAQLMLDLWQYSDRIFVKRCLKDHNLAEANHIADFPSLVVFRRNETYPAFATDIRRLLFGSLEDFLLKEDEVDDRRKSPNNQTDIFCQANPQICRERFYVSERDLLKATRYAIFNEVTRSGKQLSGDNLTDLFKFYEVLAMPLVKSEQVRMIFKHMSEYLKEKRNEIILMDDYAKEFLKAENESNNPFPIDDGWDHCAGSNSKFRGYTCALWITFHALTVSAYKNSLNESEFDPLQPLLAIRGWVNYFFGCRMCRDHFIRMTSMTFPVDGHVLRPEDMHIYLWKAHNIVNARLKGRETEDPKFPKNPFPPSFLCKTCAYKNGEYDLNEISKFLVEYYSAIKPFNG</sequence>
<keyword evidence="7" id="KW-0325">Glycoprotein</keyword>
<dbReference type="EC" id="1.8.3.2" evidence="8"/>
<dbReference type="STRING" id="318479.A0A0N4UEB5"/>
<dbReference type="Gene3D" id="1.20.120.1960">
    <property type="entry name" value="QSOX sulfhydryl oxidase domain"/>
    <property type="match status" value="1"/>
</dbReference>
<evidence type="ECO:0000256" key="3">
    <source>
        <dbReference type="ARBA" id="ARBA00022729"/>
    </source>
</evidence>
<reference evidence="15" key="1">
    <citation type="submission" date="2017-02" db="UniProtKB">
        <authorList>
            <consortium name="WormBaseParasite"/>
        </authorList>
    </citation>
    <scope>IDENTIFICATION</scope>
</reference>
<dbReference type="GO" id="GO:0003756">
    <property type="term" value="F:protein disulfide isomerase activity"/>
    <property type="evidence" value="ECO:0007669"/>
    <property type="project" value="TreeGrafter"/>
</dbReference>
<gene>
    <name evidence="12" type="ORF">DME_LOCUS756</name>
</gene>
<dbReference type="GO" id="GO:0000139">
    <property type="term" value="C:Golgi membrane"/>
    <property type="evidence" value="ECO:0007669"/>
    <property type="project" value="TreeGrafter"/>
</dbReference>
<comment type="cofactor">
    <cofactor evidence="1 8">
        <name>FAD</name>
        <dbReference type="ChEBI" id="CHEBI:57692"/>
    </cofactor>
</comment>